<dbReference type="Gene3D" id="3.10.20.70">
    <property type="entry name" value="Glutamine synthetase, N-terminal domain"/>
    <property type="match status" value="1"/>
</dbReference>
<evidence type="ECO:0000256" key="6">
    <source>
        <dbReference type="RuleBase" id="RU000384"/>
    </source>
</evidence>
<evidence type="ECO:0000313" key="10">
    <source>
        <dbReference type="Proteomes" id="UP001652397"/>
    </source>
</evidence>
<proteinExistence type="inferred from homology"/>
<dbReference type="Gene3D" id="3.30.590.10">
    <property type="entry name" value="Glutamine synthetase/guanido kinase, catalytic domain"/>
    <property type="match status" value="1"/>
</dbReference>
<dbReference type="PROSITE" id="PS51986">
    <property type="entry name" value="GS_BETA_GRASP"/>
    <property type="match status" value="1"/>
</dbReference>
<keyword evidence="2" id="KW-0436">Ligase</keyword>
<dbReference type="PROSITE" id="PS51987">
    <property type="entry name" value="GS_CATALYTIC"/>
    <property type="match status" value="1"/>
</dbReference>
<comment type="caution">
    <text evidence="9">The sequence shown here is derived from an EMBL/GenBank/DDBJ whole genome shotgun (WGS) entry which is preliminary data.</text>
</comment>
<dbReference type="Pfam" id="PF00120">
    <property type="entry name" value="Gln-synt_C"/>
    <property type="match status" value="1"/>
</dbReference>
<dbReference type="SMART" id="SM01230">
    <property type="entry name" value="Gln-synt_C"/>
    <property type="match status" value="1"/>
</dbReference>
<accession>A0ABT2U371</accession>
<evidence type="ECO:0000256" key="4">
    <source>
        <dbReference type="ARBA" id="ARBA00022840"/>
    </source>
</evidence>
<dbReference type="Pfam" id="PF03951">
    <property type="entry name" value="Gln-synt_N"/>
    <property type="match status" value="1"/>
</dbReference>
<dbReference type="SUPFAM" id="SSF54368">
    <property type="entry name" value="Glutamine synthetase, N-terminal domain"/>
    <property type="match status" value="1"/>
</dbReference>
<evidence type="ECO:0000256" key="5">
    <source>
        <dbReference type="PROSITE-ProRule" id="PRU01330"/>
    </source>
</evidence>
<dbReference type="InterPro" id="IPR036651">
    <property type="entry name" value="Gln_synt_N_sf"/>
</dbReference>
<dbReference type="PANTHER" id="PTHR43785:SF12">
    <property type="entry name" value="TYPE-1 GLUTAMINE SYNTHETASE 2"/>
    <property type="match status" value="1"/>
</dbReference>
<evidence type="ECO:0000259" key="7">
    <source>
        <dbReference type="PROSITE" id="PS51986"/>
    </source>
</evidence>
<protein>
    <submittedName>
        <fullName evidence="9">Glutamine synthetase family protein</fullName>
    </submittedName>
</protein>
<keyword evidence="4" id="KW-0067">ATP-binding</keyword>
<keyword evidence="3" id="KW-0547">Nucleotide-binding</keyword>
<dbReference type="InterPro" id="IPR014746">
    <property type="entry name" value="Gln_synth/guanido_kin_cat_dom"/>
</dbReference>
<dbReference type="EMBL" id="JAOQJE010000004">
    <property type="protein sequence ID" value="MCU6788691.1"/>
    <property type="molecule type" value="Genomic_DNA"/>
</dbReference>
<dbReference type="InterPro" id="IPR008147">
    <property type="entry name" value="Gln_synt_N"/>
</dbReference>
<evidence type="ECO:0000256" key="3">
    <source>
        <dbReference type="ARBA" id="ARBA00022741"/>
    </source>
</evidence>
<comment type="similarity">
    <text evidence="1 5 6">Belongs to the glutamine synthetase family.</text>
</comment>
<evidence type="ECO:0000256" key="1">
    <source>
        <dbReference type="ARBA" id="ARBA00009897"/>
    </source>
</evidence>
<evidence type="ECO:0000259" key="8">
    <source>
        <dbReference type="PROSITE" id="PS51987"/>
    </source>
</evidence>
<dbReference type="InterPro" id="IPR008146">
    <property type="entry name" value="Gln_synth_cat_dom"/>
</dbReference>
<name>A0ABT2U371_9FIRM</name>
<sequence length="458" mass="51178">MKAERPKRDIVIFREERGFMDTTVSEVVQFIAENDVKFIRLAFCDIFGNQKNIAIMPSELPRAFAHGIHFNASALRGFLNVEDSDLLLFPDPSTLSILPWRPSQGRVVRFYCDIKYPDGRPFEGDGRNILRAACQRARRAGYSVTMGTASEFYLFELDETGAPTSLPHDHGEYFDVAPLDKGENVRRQICLTLEEMGIQPESSHHEQGPGQHEIDFRYADALEAADNFVTFKWVVKSMAASSGLFASFLPKPLPDAPGNGLHLSITVCKDGHNLFHPRFDQADEGRSFVAGILRHSAELTVFGNPLTNSYARLGEFEAPKYITWSHQNRCPLISIPLAHGDAPNRMKIRALDGCINPYIVFALLIHAGLDGVEQKLPLGPACDVNLFTAPAEVVSRYDAVPASLCEAIRLAQQSRFIDAHLTARTLEGFFSAKQVEHDRIAAARNRPAAEHEMYFARY</sequence>
<reference evidence="9 10" key="1">
    <citation type="journal article" date="2021" name="ISME Commun">
        <title>Automated analysis of genomic sequences facilitates high-throughput and comprehensive description of bacteria.</title>
        <authorList>
            <person name="Hitch T.C.A."/>
        </authorList>
    </citation>
    <scope>NUCLEOTIDE SEQUENCE [LARGE SCALE GENOMIC DNA]</scope>
    <source>
        <strain evidence="9 10">Sanger_34</strain>
    </source>
</reference>
<gene>
    <name evidence="9" type="ORF">OCV66_06230</name>
</gene>
<evidence type="ECO:0000313" key="9">
    <source>
        <dbReference type="EMBL" id="MCU6788691.1"/>
    </source>
</evidence>
<organism evidence="9 10">
    <name type="scientific">Agathobaculum ammoniilyticum</name>
    <dbReference type="NCBI Taxonomy" id="2981778"/>
    <lineage>
        <taxon>Bacteria</taxon>
        <taxon>Bacillati</taxon>
        <taxon>Bacillota</taxon>
        <taxon>Clostridia</taxon>
        <taxon>Eubacteriales</taxon>
        <taxon>Butyricicoccaceae</taxon>
        <taxon>Agathobaculum</taxon>
    </lineage>
</organism>
<dbReference type="PANTHER" id="PTHR43785">
    <property type="entry name" value="GAMMA-GLUTAMYLPUTRESCINE SYNTHETASE"/>
    <property type="match status" value="1"/>
</dbReference>
<keyword evidence="10" id="KW-1185">Reference proteome</keyword>
<dbReference type="Proteomes" id="UP001652397">
    <property type="component" value="Unassembled WGS sequence"/>
</dbReference>
<feature type="domain" description="GS beta-grasp" evidence="7">
    <location>
        <begin position="34"/>
        <end position="119"/>
    </location>
</feature>
<evidence type="ECO:0000256" key="2">
    <source>
        <dbReference type="ARBA" id="ARBA00022598"/>
    </source>
</evidence>
<dbReference type="SUPFAM" id="SSF55931">
    <property type="entry name" value="Glutamine synthetase/guanido kinase"/>
    <property type="match status" value="1"/>
</dbReference>
<feature type="domain" description="GS catalytic" evidence="8">
    <location>
        <begin position="126"/>
        <end position="458"/>
    </location>
</feature>